<keyword evidence="7" id="KW-0808">Transferase</keyword>
<dbReference type="InterPro" id="IPR046283">
    <property type="entry name" value="DUF6320"/>
</dbReference>
<dbReference type="GO" id="GO:0016746">
    <property type="term" value="F:acyltransferase activity"/>
    <property type="evidence" value="ECO:0007669"/>
    <property type="project" value="UniProtKB-KW"/>
</dbReference>
<feature type="domain" description="Phthiocerol/phthiodiolone dimycocerosyl transferase C-terminal" evidence="13">
    <location>
        <begin position="209"/>
        <end position="272"/>
    </location>
</feature>
<reference evidence="14" key="1">
    <citation type="submission" date="2018-10" db="EMBL/GenBank/DDBJ databases">
        <title>Schaedlerella arabinophila gen. nov. sp. nov., isolated from the mouse intestinal tract and comparative analysis with the genome of the closely related altered Schaedler flora strain ASF502.</title>
        <authorList>
            <person name="Miyake S."/>
            <person name="Soh M."/>
            <person name="Seedorf H."/>
        </authorList>
    </citation>
    <scope>NUCLEOTIDE SEQUENCE [LARGE SCALE GENOMIC DNA]</scope>
    <source>
        <strain evidence="14">DSM 106076</strain>
    </source>
</reference>
<accession>A0A426DJ50</accession>
<dbReference type="SUPFAM" id="SSF52777">
    <property type="entry name" value="CoA-dependent acyltransferases"/>
    <property type="match status" value="1"/>
</dbReference>
<feature type="transmembrane region" description="Helical" evidence="12">
    <location>
        <begin position="434"/>
        <end position="454"/>
    </location>
</feature>
<evidence type="ECO:0000256" key="1">
    <source>
        <dbReference type="ARBA" id="ARBA00000026"/>
    </source>
</evidence>
<dbReference type="InterPro" id="IPR023213">
    <property type="entry name" value="CAT-like_dom_sf"/>
</dbReference>
<dbReference type="InterPro" id="IPR052058">
    <property type="entry name" value="Alcohol_O-acetyltransferase"/>
</dbReference>
<feature type="transmembrane region" description="Helical" evidence="12">
    <location>
        <begin position="545"/>
        <end position="565"/>
    </location>
</feature>
<keyword evidence="15" id="KW-1185">Reference proteome</keyword>
<feature type="transmembrane region" description="Helical" evidence="12">
    <location>
        <begin position="571"/>
        <end position="592"/>
    </location>
</feature>
<dbReference type="Proteomes" id="UP000274920">
    <property type="component" value="Unassembled WGS sequence"/>
</dbReference>
<evidence type="ECO:0000256" key="7">
    <source>
        <dbReference type="ARBA" id="ARBA00022679"/>
    </source>
</evidence>
<evidence type="ECO:0000256" key="5">
    <source>
        <dbReference type="ARBA" id="ARBA00012866"/>
    </source>
</evidence>
<dbReference type="InterPro" id="IPR031641">
    <property type="entry name" value="PapA_C"/>
</dbReference>
<dbReference type="Gene3D" id="3.30.559.30">
    <property type="entry name" value="Nonribosomal peptide synthetase, condensation domain"/>
    <property type="match status" value="1"/>
</dbReference>
<evidence type="ECO:0000256" key="2">
    <source>
        <dbReference type="ARBA" id="ARBA00000625"/>
    </source>
</evidence>
<evidence type="ECO:0000256" key="11">
    <source>
        <dbReference type="ARBA" id="ARBA00033407"/>
    </source>
</evidence>
<gene>
    <name evidence="14" type="ORF">EBB54_16635</name>
</gene>
<keyword evidence="8" id="KW-0012">Acyltransferase</keyword>
<comment type="caution">
    <text evidence="14">The sequence shown here is derived from an EMBL/GenBank/DDBJ whole genome shotgun (WGS) entry which is preliminary data.</text>
</comment>
<dbReference type="Pfam" id="PF16911">
    <property type="entry name" value="PapA_C"/>
    <property type="match status" value="1"/>
</dbReference>
<dbReference type="Pfam" id="PF19845">
    <property type="entry name" value="DUF6320"/>
    <property type="match status" value="1"/>
</dbReference>
<evidence type="ECO:0000256" key="12">
    <source>
        <dbReference type="SAM" id="Phobius"/>
    </source>
</evidence>
<protein>
    <recommendedName>
        <fullName evidence="6">Phthiocerol/phthiodiolone dimycocerosyl transferase</fullName>
        <ecNumber evidence="5">2.3.1.282</ecNumber>
    </recommendedName>
    <alternativeName>
        <fullName evidence="11">Acyltransferase PapA5</fullName>
    </alternativeName>
    <alternativeName>
        <fullName evidence="9">Phthiocerol/phthiodiolone O-acyltransferase</fullName>
    </alternativeName>
    <alternativeName>
        <fullName evidence="10">Polyketide synthase-associated protein A5</fullName>
    </alternativeName>
</protein>
<proteinExistence type="inferred from homology"/>
<evidence type="ECO:0000313" key="15">
    <source>
        <dbReference type="Proteomes" id="UP000274920"/>
    </source>
</evidence>
<comment type="catalytic activity">
    <reaction evidence="1">
        <text>2 a mycocerosyl-[mycocerosic acid synthase] + a phthiocerol = a dimycocerosyl phthiocerol + 2 holo-[mycocerosic acid synthase].</text>
        <dbReference type="EC" id="2.3.1.282"/>
    </reaction>
</comment>
<dbReference type="EMBL" id="RHJS01000002">
    <property type="protein sequence ID" value="RRK32796.1"/>
    <property type="molecule type" value="Genomic_DNA"/>
</dbReference>
<organism evidence="14 15">
    <name type="scientific">Schaedlerella arabinosiphila</name>
    <dbReference type="NCBI Taxonomy" id="2044587"/>
    <lineage>
        <taxon>Bacteria</taxon>
        <taxon>Bacillati</taxon>
        <taxon>Bacillota</taxon>
        <taxon>Clostridia</taxon>
        <taxon>Lachnospirales</taxon>
        <taxon>Lachnospiraceae</taxon>
        <taxon>Schaedlerella</taxon>
    </lineage>
</organism>
<name>A0A426DJ50_9FIRM</name>
<keyword evidence="12" id="KW-0472">Membrane</keyword>
<dbReference type="PANTHER" id="PTHR28037:SF1">
    <property type="entry name" value="ALCOHOL O-ACETYLTRANSFERASE 1-RELATED"/>
    <property type="match status" value="1"/>
</dbReference>
<evidence type="ECO:0000313" key="14">
    <source>
        <dbReference type="EMBL" id="RRK32796.1"/>
    </source>
</evidence>
<feature type="transmembrane region" description="Helical" evidence="12">
    <location>
        <begin position="494"/>
        <end position="512"/>
    </location>
</feature>
<feature type="transmembrane region" description="Helical" evidence="12">
    <location>
        <begin position="460"/>
        <end position="482"/>
    </location>
</feature>
<evidence type="ECO:0000256" key="4">
    <source>
        <dbReference type="ARBA" id="ARBA00006558"/>
    </source>
</evidence>
<dbReference type="AlphaFoldDB" id="A0A426DJ50"/>
<evidence type="ECO:0000259" key="13">
    <source>
        <dbReference type="Pfam" id="PF16911"/>
    </source>
</evidence>
<sequence>MTVKQKWGHWRRLDNAAKLFSAASNKQNTRVFRFYCELKEDVRPSLLEAALERALDTYPLFRSVLRKGLFWHYLEKSNLRPVVREEYKEPCSRIYVRDKKSLLFEVTYYKKRINFEVFHVLTDGTGATEFLKELVKDYLYLAHRDEGLEDVSLHPEDMTVQDQENDSFVKYYSEEARRPKKRKGRAYQLKKTQKENGRLRVHERVLSVKEVLEHSRRQGVSMTVFLTAALLCAIHEEMTRQQEKWPVVLMVPVNLRKFFPSDSMLNFFGWIEPGYDFRNWDGSFEAVLDQVRQQFQQELTKEKMETHMSELLALEMNPILRLAPLELKNLCIQAGAKIAEKNVTAVFSNMSAVSMPDAYAGYIDRFGIYTSTPKLELCICSFGDKLSLGFTSRFETENIQRNFYRILREQGIHSEIVEPDFPEPDVPGELEMKVYKGFCLLCLAAVLLMFSLHWNHRPKVPWTLFTAGGIASMWIASTIGFFKRHNLLKNTMWQLVLVTVGCIVWDLLTGWHGWSVDFVLPGLSIGVLCSMMVISYIQKYPLRECMIYLVMAAVYGFLLPLILVLTGTVTWRLPSLLGAVSCLLFVAGLVLFKGREFKEEMGKNLHI</sequence>
<comment type="catalytic activity">
    <reaction evidence="2">
        <text>2 a mycocerosyl-[mycocerosic acid synthase] + a phenolphthiocerol = a dimycocerosyl phenolphthiocerol + 2 holo-[mycocerosic acid synthase].</text>
        <dbReference type="EC" id="2.3.1.282"/>
    </reaction>
</comment>
<dbReference type="EC" id="2.3.1.282" evidence="5"/>
<comment type="similarity">
    <text evidence="4">Belongs to the acyltransferase PapA5 family.</text>
</comment>
<keyword evidence="12" id="KW-1133">Transmembrane helix</keyword>
<comment type="catalytic activity">
    <reaction evidence="3">
        <text>2 a mycocerosyl-[mycocerosic acid synthase] + a phthiodiolone = a dimycocerosyl phthiodiolone + 2 holo-[mycocerosic acid synthase].</text>
        <dbReference type="EC" id="2.3.1.282"/>
    </reaction>
</comment>
<dbReference type="PANTHER" id="PTHR28037">
    <property type="entry name" value="ALCOHOL O-ACETYLTRANSFERASE 1-RELATED"/>
    <property type="match status" value="1"/>
</dbReference>
<feature type="transmembrane region" description="Helical" evidence="12">
    <location>
        <begin position="518"/>
        <end position="538"/>
    </location>
</feature>
<evidence type="ECO:0000256" key="8">
    <source>
        <dbReference type="ARBA" id="ARBA00023315"/>
    </source>
</evidence>
<evidence type="ECO:0000256" key="10">
    <source>
        <dbReference type="ARBA" id="ARBA00032317"/>
    </source>
</evidence>
<evidence type="ECO:0000256" key="9">
    <source>
        <dbReference type="ARBA" id="ARBA00030465"/>
    </source>
</evidence>
<evidence type="ECO:0000256" key="3">
    <source>
        <dbReference type="ARBA" id="ARBA00001907"/>
    </source>
</evidence>
<keyword evidence="12" id="KW-0812">Transmembrane</keyword>
<evidence type="ECO:0000256" key="6">
    <source>
        <dbReference type="ARBA" id="ARBA00013449"/>
    </source>
</evidence>
<dbReference type="Gene3D" id="3.30.559.10">
    <property type="entry name" value="Chloramphenicol acetyltransferase-like domain"/>
    <property type="match status" value="1"/>
</dbReference>